<evidence type="ECO:0000256" key="2">
    <source>
        <dbReference type="ARBA" id="ARBA00022692"/>
    </source>
</evidence>
<evidence type="ECO:0000256" key="4">
    <source>
        <dbReference type="ARBA" id="ARBA00023136"/>
    </source>
</evidence>
<dbReference type="PATRIC" id="fig|59750.3.peg.752"/>
<reference evidence="7 9" key="2">
    <citation type="submission" date="2016-01" db="EMBL/GenBank/DDBJ databases">
        <title>The new phylogeny of the genus Mycobacterium.</title>
        <authorList>
            <person name="Tarcisio F."/>
            <person name="Conor M."/>
            <person name="Antonella G."/>
            <person name="Elisabetta G."/>
            <person name="Giulia F.S."/>
            <person name="Sara T."/>
            <person name="Anna F."/>
            <person name="Clotilde B."/>
            <person name="Roberto B."/>
            <person name="Veronica D.S."/>
            <person name="Fabio R."/>
            <person name="Monica P."/>
            <person name="Olivier J."/>
            <person name="Enrico T."/>
            <person name="Nicola S."/>
        </authorList>
    </citation>
    <scope>NUCLEOTIDE SEQUENCE [LARGE SCALE GENOMIC DNA]</scope>
    <source>
        <strain evidence="7 9">ATCC 700010</strain>
    </source>
</reference>
<evidence type="ECO:0000256" key="5">
    <source>
        <dbReference type="SAM" id="Phobius"/>
    </source>
</evidence>
<dbReference type="PANTHER" id="PTHR43847:SF1">
    <property type="entry name" value="BLL3993 PROTEIN"/>
    <property type="match status" value="1"/>
</dbReference>
<keyword evidence="2 5" id="KW-0812">Transmembrane</keyword>
<dbReference type="Proteomes" id="UP000193964">
    <property type="component" value="Unassembled WGS sequence"/>
</dbReference>
<sequence>MKTVVQALAFSVVGFVLIAALLFGPAGTFDYWQAWLFIAVFAILGTVYTIYLGLKNPEVLRRRMHSGPTAETRPAQKLIVLGIYVWFFGVAVLSALDHRFGWSQVPTAVALLGNALVAIGLGITMLVVIQNSYAAATITVEAGQEVVSTGLYALVRHPMYFGALIMMIGLPIALGSYWALILIAPGVPVLALRILDEEKALRHELAGYTEYTQQVRYRLMPYVW</sequence>
<evidence type="ECO:0000313" key="6">
    <source>
        <dbReference type="EMBL" id="KWX23061.1"/>
    </source>
</evidence>
<evidence type="ECO:0000313" key="7">
    <source>
        <dbReference type="EMBL" id="ORX13244.1"/>
    </source>
</evidence>
<evidence type="ECO:0000313" key="8">
    <source>
        <dbReference type="Proteomes" id="UP000070612"/>
    </source>
</evidence>
<organism evidence="6 8">
    <name type="scientific">Mycolicibacterium wolinskyi</name>
    <dbReference type="NCBI Taxonomy" id="59750"/>
    <lineage>
        <taxon>Bacteria</taxon>
        <taxon>Bacillati</taxon>
        <taxon>Actinomycetota</taxon>
        <taxon>Actinomycetes</taxon>
        <taxon>Mycobacteriales</taxon>
        <taxon>Mycobacteriaceae</taxon>
        <taxon>Mycolicibacterium</taxon>
    </lineage>
</organism>
<protein>
    <submittedName>
        <fullName evidence="6">Membrane protein</fullName>
    </submittedName>
</protein>
<dbReference type="Gene3D" id="1.20.120.1630">
    <property type="match status" value="1"/>
</dbReference>
<dbReference type="OrthoDB" id="7203053at2"/>
<dbReference type="EMBL" id="LGTW01000010">
    <property type="protein sequence ID" value="KWX23061.1"/>
    <property type="molecule type" value="Genomic_DNA"/>
</dbReference>
<dbReference type="RefSeq" id="WP_067850825.1">
    <property type="nucleotide sequence ID" value="NZ_JACKUA010000041.1"/>
</dbReference>
<dbReference type="Pfam" id="PF04191">
    <property type="entry name" value="PEMT"/>
    <property type="match status" value="1"/>
</dbReference>
<evidence type="ECO:0000256" key="3">
    <source>
        <dbReference type="ARBA" id="ARBA00022989"/>
    </source>
</evidence>
<dbReference type="Proteomes" id="UP000070612">
    <property type="component" value="Unassembled WGS sequence"/>
</dbReference>
<dbReference type="STRING" id="59750.AWC31_01565"/>
<comment type="caution">
    <text evidence="6">The sequence shown here is derived from an EMBL/GenBank/DDBJ whole genome shotgun (WGS) entry which is preliminary data.</text>
</comment>
<evidence type="ECO:0000256" key="1">
    <source>
        <dbReference type="ARBA" id="ARBA00004127"/>
    </source>
</evidence>
<gene>
    <name evidence="6" type="ORF">AFM11_16995</name>
    <name evidence="7" type="ORF">AWC31_01565</name>
</gene>
<keyword evidence="4 5" id="KW-0472">Membrane</keyword>
<evidence type="ECO:0000313" key="9">
    <source>
        <dbReference type="Proteomes" id="UP000193964"/>
    </source>
</evidence>
<feature type="transmembrane region" description="Helical" evidence="5">
    <location>
        <begin position="32"/>
        <end position="54"/>
    </location>
</feature>
<proteinExistence type="predicted"/>
<dbReference type="EMBL" id="LQQA01000023">
    <property type="protein sequence ID" value="ORX13244.1"/>
    <property type="molecule type" value="Genomic_DNA"/>
</dbReference>
<feature type="transmembrane region" description="Helical" evidence="5">
    <location>
        <begin position="108"/>
        <end position="129"/>
    </location>
</feature>
<accession>A0A132PL38</accession>
<dbReference type="GO" id="GO:0012505">
    <property type="term" value="C:endomembrane system"/>
    <property type="evidence" value="ECO:0007669"/>
    <property type="project" value="UniProtKB-SubCell"/>
</dbReference>
<dbReference type="AlphaFoldDB" id="A0A132PL38"/>
<keyword evidence="8" id="KW-1185">Reference proteome</keyword>
<keyword evidence="3 5" id="KW-1133">Transmembrane helix</keyword>
<name>A0A132PL38_9MYCO</name>
<comment type="subcellular location">
    <subcellularLocation>
        <location evidence="1">Endomembrane system</location>
        <topology evidence="1">Multi-pass membrane protein</topology>
    </subcellularLocation>
</comment>
<feature type="transmembrane region" description="Helical" evidence="5">
    <location>
        <begin position="75"/>
        <end position="96"/>
    </location>
</feature>
<reference evidence="6 8" key="1">
    <citation type="submission" date="2015-07" db="EMBL/GenBank/DDBJ databases">
        <title>A draft genome sequence of Mycobacterium wolinskyi.</title>
        <authorList>
            <person name="de Man T.J."/>
            <person name="Perry K.A."/>
            <person name="Coulliette A.D."/>
            <person name="Jensen B."/>
            <person name="Toney N.C."/>
            <person name="Limbago B.M."/>
            <person name="Noble-Wang J."/>
        </authorList>
    </citation>
    <scope>NUCLEOTIDE SEQUENCE [LARGE SCALE GENOMIC DNA]</scope>
    <source>
        <strain evidence="6 8">CDC_01</strain>
    </source>
</reference>
<feature type="transmembrane region" description="Helical" evidence="5">
    <location>
        <begin position="7"/>
        <end position="26"/>
    </location>
</feature>
<dbReference type="InterPro" id="IPR052527">
    <property type="entry name" value="Metal_cation-efflux_comp"/>
</dbReference>
<dbReference type="PANTHER" id="PTHR43847">
    <property type="entry name" value="BLL3993 PROTEIN"/>
    <property type="match status" value="1"/>
</dbReference>
<dbReference type="InterPro" id="IPR007318">
    <property type="entry name" value="Phopholipid_MeTrfase"/>
</dbReference>